<feature type="transmembrane region" description="Helical" evidence="6">
    <location>
        <begin position="90"/>
        <end position="110"/>
    </location>
</feature>
<feature type="transmembrane region" description="Helical" evidence="6">
    <location>
        <begin position="251"/>
        <end position="277"/>
    </location>
</feature>
<evidence type="ECO:0000313" key="7">
    <source>
        <dbReference type="EMBL" id="HJD27695.1"/>
    </source>
</evidence>
<evidence type="ECO:0000313" key="8">
    <source>
        <dbReference type="Proteomes" id="UP000823892"/>
    </source>
</evidence>
<dbReference type="InterPro" id="IPR047218">
    <property type="entry name" value="YocR/YhdH-like"/>
</dbReference>
<evidence type="ECO:0000256" key="6">
    <source>
        <dbReference type="SAM" id="Phobius"/>
    </source>
</evidence>
<dbReference type="EMBL" id="DWUY01000038">
    <property type="protein sequence ID" value="HJD27695.1"/>
    <property type="molecule type" value="Genomic_DNA"/>
</dbReference>
<feature type="transmembrane region" description="Helical" evidence="6">
    <location>
        <begin position="47"/>
        <end position="69"/>
    </location>
</feature>
<feature type="transmembrane region" description="Helical" evidence="6">
    <location>
        <begin position="12"/>
        <end position="35"/>
    </location>
</feature>
<evidence type="ECO:0000256" key="5">
    <source>
        <dbReference type="ARBA" id="ARBA00023136"/>
    </source>
</evidence>
<dbReference type="Pfam" id="PF00209">
    <property type="entry name" value="SNF"/>
    <property type="match status" value="2"/>
</dbReference>
<dbReference type="PANTHER" id="PTHR42948:SF1">
    <property type="entry name" value="TRANSPORTER"/>
    <property type="match status" value="1"/>
</dbReference>
<evidence type="ECO:0000256" key="2">
    <source>
        <dbReference type="ARBA" id="ARBA00022448"/>
    </source>
</evidence>
<reference evidence="7" key="2">
    <citation type="submission" date="2021-04" db="EMBL/GenBank/DDBJ databases">
        <authorList>
            <person name="Gilroy R."/>
        </authorList>
    </citation>
    <scope>NUCLEOTIDE SEQUENCE</scope>
    <source>
        <strain evidence="7">ChiBcec6-4105</strain>
    </source>
</reference>
<feature type="transmembrane region" description="Helical" evidence="6">
    <location>
        <begin position="302"/>
        <end position="330"/>
    </location>
</feature>
<dbReference type="GO" id="GO:0016020">
    <property type="term" value="C:membrane"/>
    <property type="evidence" value="ECO:0007669"/>
    <property type="project" value="UniProtKB-SubCell"/>
</dbReference>
<dbReference type="PANTHER" id="PTHR42948">
    <property type="entry name" value="TRANSPORTER"/>
    <property type="match status" value="1"/>
</dbReference>
<dbReference type="InterPro" id="IPR037272">
    <property type="entry name" value="SNS_sf"/>
</dbReference>
<protein>
    <submittedName>
        <fullName evidence="7">Sodium-dependent transporter</fullName>
    </submittedName>
</protein>
<comment type="subcellular location">
    <subcellularLocation>
        <location evidence="1">Membrane</location>
        <topology evidence="1">Multi-pass membrane protein</topology>
    </subcellularLocation>
</comment>
<sequence length="348" mass="36619">MEKQEKKKTGEAKWSGSLGFIMAAAGSAVGMGNLWRFPMLVGENGGGAFVLIYLICIVLVGIPMIIAEVTIGRAGGKDAFGSYKALNPKWGGVGILAVITSFIGLSYYSVLGGWVIRYIFSSATNASKDGAAFFADFTADTGSQLFYYVIFMILTVFIVARGVQKGIEKACKVMMPLLLVCIIAVAIRSCTLPGAGAGIEFFLKPDFSKLTPGAFLGALGQVFFSLSLGTGATITYGAYLGKDQKITNSACCIAGCDTLVAMLAGFAILPAVFAFGFDPESGPSLMFQTLPTVFGEMPGGQLFGVIFFILVLFAAATTSIAFLEVVVSFVMNTFKLSRTKAAVICGIL</sequence>
<comment type="caution">
    <text evidence="7">The sequence shown here is derived from an EMBL/GenBank/DDBJ whole genome shotgun (WGS) entry which is preliminary data.</text>
</comment>
<dbReference type="InterPro" id="IPR000175">
    <property type="entry name" value="Na/ntran_symport"/>
</dbReference>
<gene>
    <name evidence="7" type="ORF">H9914_01650</name>
</gene>
<keyword evidence="2" id="KW-0813">Transport</keyword>
<accession>A0A9D2QSP0</accession>
<evidence type="ECO:0000256" key="1">
    <source>
        <dbReference type="ARBA" id="ARBA00004141"/>
    </source>
</evidence>
<dbReference type="PRINTS" id="PR00176">
    <property type="entry name" value="NANEUSMPORT"/>
</dbReference>
<evidence type="ECO:0000256" key="4">
    <source>
        <dbReference type="ARBA" id="ARBA00022989"/>
    </source>
</evidence>
<feature type="transmembrane region" description="Helical" evidence="6">
    <location>
        <begin position="215"/>
        <end position="239"/>
    </location>
</feature>
<keyword evidence="3 6" id="KW-0812">Transmembrane</keyword>
<dbReference type="CDD" id="cd10336">
    <property type="entry name" value="SLC6sbd_Tyt1-Like"/>
    <property type="match status" value="1"/>
</dbReference>
<feature type="transmembrane region" description="Helical" evidence="6">
    <location>
        <begin position="175"/>
        <end position="195"/>
    </location>
</feature>
<dbReference type="SUPFAM" id="SSF161070">
    <property type="entry name" value="SNF-like"/>
    <property type="match status" value="1"/>
</dbReference>
<dbReference type="AlphaFoldDB" id="A0A9D2QSP0"/>
<organism evidence="7 8">
    <name type="scientific">Candidatus Blautia avicola</name>
    <dbReference type="NCBI Taxonomy" id="2838483"/>
    <lineage>
        <taxon>Bacteria</taxon>
        <taxon>Bacillati</taxon>
        <taxon>Bacillota</taxon>
        <taxon>Clostridia</taxon>
        <taxon>Lachnospirales</taxon>
        <taxon>Lachnospiraceae</taxon>
        <taxon>Blautia</taxon>
    </lineage>
</organism>
<feature type="non-terminal residue" evidence="7">
    <location>
        <position position="348"/>
    </location>
</feature>
<name>A0A9D2QSP0_9FIRM</name>
<keyword evidence="4 6" id="KW-1133">Transmembrane helix</keyword>
<feature type="transmembrane region" description="Helical" evidence="6">
    <location>
        <begin position="145"/>
        <end position="163"/>
    </location>
</feature>
<evidence type="ECO:0000256" key="3">
    <source>
        <dbReference type="ARBA" id="ARBA00022692"/>
    </source>
</evidence>
<reference evidence="7" key="1">
    <citation type="journal article" date="2021" name="PeerJ">
        <title>Extensive microbial diversity within the chicken gut microbiome revealed by metagenomics and culture.</title>
        <authorList>
            <person name="Gilroy R."/>
            <person name="Ravi A."/>
            <person name="Getino M."/>
            <person name="Pursley I."/>
            <person name="Horton D.L."/>
            <person name="Alikhan N.F."/>
            <person name="Baker D."/>
            <person name="Gharbi K."/>
            <person name="Hall N."/>
            <person name="Watson M."/>
            <person name="Adriaenssens E.M."/>
            <person name="Foster-Nyarko E."/>
            <person name="Jarju S."/>
            <person name="Secka A."/>
            <person name="Antonio M."/>
            <person name="Oren A."/>
            <person name="Chaudhuri R.R."/>
            <person name="La Ragione R."/>
            <person name="Hildebrand F."/>
            <person name="Pallen M.J."/>
        </authorList>
    </citation>
    <scope>NUCLEOTIDE SEQUENCE</scope>
    <source>
        <strain evidence="7">ChiBcec6-4105</strain>
    </source>
</reference>
<dbReference type="PROSITE" id="PS50267">
    <property type="entry name" value="NA_NEUROTRAN_SYMP_3"/>
    <property type="match status" value="1"/>
</dbReference>
<dbReference type="Proteomes" id="UP000823892">
    <property type="component" value="Unassembled WGS sequence"/>
</dbReference>
<dbReference type="NCBIfam" id="NF037979">
    <property type="entry name" value="Na_transp"/>
    <property type="match status" value="1"/>
</dbReference>
<proteinExistence type="predicted"/>
<keyword evidence="5 6" id="KW-0472">Membrane</keyword>